<evidence type="ECO:0000313" key="1">
    <source>
        <dbReference type="EMBL" id="HIW00222.1"/>
    </source>
</evidence>
<evidence type="ECO:0000313" key="2">
    <source>
        <dbReference type="Proteomes" id="UP000886752"/>
    </source>
</evidence>
<protein>
    <submittedName>
        <fullName evidence="1">Uncharacterized protein</fullName>
    </submittedName>
</protein>
<dbReference type="EMBL" id="DXHV01000037">
    <property type="protein sequence ID" value="HIW00222.1"/>
    <property type="molecule type" value="Genomic_DNA"/>
</dbReference>
<proteinExistence type="predicted"/>
<dbReference type="Proteomes" id="UP000886752">
    <property type="component" value="Unassembled WGS sequence"/>
</dbReference>
<reference evidence="1" key="1">
    <citation type="journal article" date="2021" name="PeerJ">
        <title>Extensive microbial diversity within the chicken gut microbiome revealed by metagenomics and culture.</title>
        <authorList>
            <person name="Gilroy R."/>
            <person name="Ravi A."/>
            <person name="Getino M."/>
            <person name="Pursley I."/>
            <person name="Horton D.L."/>
            <person name="Alikhan N.F."/>
            <person name="Baker D."/>
            <person name="Gharbi K."/>
            <person name="Hall N."/>
            <person name="Watson M."/>
            <person name="Adriaenssens E.M."/>
            <person name="Foster-Nyarko E."/>
            <person name="Jarju S."/>
            <person name="Secka A."/>
            <person name="Antonio M."/>
            <person name="Oren A."/>
            <person name="Chaudhuri R.R."/>
            <person name="La Ragione R."/>
            <person name="Hildebrand F."/>
            <person name="Pallen M.J."/>
        </authorList>
    </citation>
    <scope>NUCLEOTIDE SEQUENCE</scope>
    <source>
        <strain evidence="1">ChiHecec2B26-446</strain>
    </source>
</reference>
<gene>
    <name evidence="1" type="ORF">H9894_03420</name>
</gene>
<accession>A0A9D1PV09</accession>
<sequence>MSVSAATQSHASCSKKTDSSLACAQASCRCGYQGQSMSRQEMENTLCDAGLEASVQKRFFALCEEGRMTEGIALLKRHRCSLLEAVHLCQKQIDCLDFFLFSLKQETIERHHAGA</sequence>
<organism evidence="1 2">
    <name type="scientific">Candidatus Desulfovibrio intestinipullorum</name>
    <dbReference type="NCBI Taxonomy" id="2838536"/>
    <lineage>
        <taxon>Bacteria</taxon>
        <taxon>Pseudomonadati</taxon>
        <taxon>Thermodesulfobacteriota</taxon>
        <taxon>Desulfovibrionia</taxon>
        <taxon>Desulfovibrionales</taxon>
        <taxon>Desulfovibrionaceae</taxon>
        <taxon>Desulfovibrio</taxon>
    </lineage>
</organism>
<name>A0A9D1PV09_9BACT</name>
<dbReference type="AlphaFoldDB" id="A0A9D1PV09"/>
<comment type="caution">
    <text evidence="1">The sequence shown here is derived from an EMBL/GenBank/DDBJ whole genome shotgun (WGS) entry which is preliminary data.</text>
</comment>
<reference evidence="1" key="2">
    <citation type="submission" date="2021-04" db="EMBL/GenBank/DDBJ databases">
        <authorList>
            <person name="Gilroy R."/>
        </authorList>
    </citation>
    <scope>NUCLEOTIDE SEQUENCE</scope>
    <source>
        <strain evidence="1">ChiHecec2B26-446</strain>
    </source>
</reference>